<evidence type="ECO:0000259" key="1">
    <source>
        <dbReference type="Pfam" id="PF12728"/>
    </source>
</evidence>
<protein>
    <submittedName>
        <fullName evidence="2">Helix-turn-helix domain-containing protein</fullName>
    </submittedName>
</protein>
<organism evidence="2 3">
    <name type="scientific">Spongisporangium articulatum</name>
    <dbReference type="NCBI Taxonomy" id="3362603"/>
    <lineage>
        <taxon>Bacteria</taxon>
        <taxon>Bacillati</taxon>
        <taxon>Actinomycetota</taxon>
        <taxon>Actinomycetes</taxon>
        <taxon>Kineosporiales</taxon>
        <taxon>Kineosporiaceae</taxon>
        <taxon>Spongisporangium</taxon>
    </lineage>
</organism>
<feature type="domain" description="Helix-turn-helix" evidence="1">
    <location>
        <begin position="17"/>
        <end position="63"/>
    </location>
</feature>
<comment type="caution">
    <text evidence="2">The sequence shown here is derived from an EMBL/GenBank/DDBJ whole genome shotgun (WGS) entry which is preliminary data.</text>
</comment>
<dbReference type="InterPro" id="IPR041657">
    <property type="entry name" value="HTH_17"/>
</dbReference>
<dbReference type="Pfam" id="PF12728">
    <property type="entry name" value="HTH_17"/>
    <property type="match status" value="1"/>
</dbReference>
<evidence type="ECO:0000313" key="2">
    <source>
        <dbReference type="EMBL" id="MFI7586268.1"/>
    </source>
</evidence>
<reference evidence="2 3" key="1">
    <citation type="submission" date="2024-10" db="EMBL/GenBank/DDBJ databases">
        <title>The Natural Products Discovery Center: Release of the First 8490 Sequenced Strains for Exploring Actinobacteria Biosynthetic Diversity.</title>
        <authorList>
            <person name="Kalkreuter E."/>
            <person name="Kautsar S.A."/>
            <person name="Yang D."/>
            <person name="Bader C.D."/>
            <person name="Teijaro C.N."/>
            <person name="Fluegel L."/>
            <person name="Davis C.M."/>
            <person name="Simpson J.R."/>
            <person name="Lauterbach L."/>
            <person name="Steele A.D."/>
            <person name="Gui C."/>
            <person name="Meng S."/>
            <person name="Li G."/>
            <person name="Viehrig K."/>
            <person name="Ye F."/>
            <person name="Su P."/>
            <person name="Kiefer A.F."/>
            <person name="Nichols A."/>
            <person name="Cepeda A.J."/>
            <person name="Yan W."/>
            <person name="Fan B."/>
            <person name="Jiang Y."/>
            <person name="Adhikari A."/>
            <person name="Zheng C.-J."/>
            <person name="Schuster L."/>
            <person name="Cowan T.M."/>
            <person name="Smanski M.J."/>
            <person name="Chevrette M.G."/>
            <person name="De Carvalho L.P.S."/>
            <person name="Shen B."/>
        </authorList>
    </citation>
    <scope>NUCLEOTIDE SEQUENCE [LARGE SCALE GENOMIC DNA]</scope>
    <source>
        <strain evidence="2 3">NPDC049639</strain>
    </source>
</reference>
<dbReference type="EMBL" id="JBITLV010000001">
    <property type="protein sequence ID" value="MFI7586268.1"/>
    <property type="molecule type" value="Genomic_DNA"/>
</dbReference>
<dbReference type="RefSeq" id="WP_398275615.1">
    <property type="nucleotide sequence ID" value="NZ_JBITLV010000001.1"/>
</dbReference>
<sequence length="71" mass="7989">MSTTSAADGAENLIPLLYRVEEAMQLLRLSRTVIYELIRSGRLRSVKEGRARLIPASAIREYLSLLEREAA</sequence>
<gene>
    <name evidence="2" type="ORF">ACIB24_04265</name>
</gene>
<evidence type="ECO:0000313" key="3">
    <source>
        <dbReference type="Proteomes" id="UP001612915"/>
    </source>
</evidence>
<dbReference type="NCBIfam" id="TIGR01764">
    <property type="entry name" value="excise"/>
    <property type="match status" value="1"/>
</dbReference>
<dbReference type="Proteomes" id="UP001612915">
    <property type="component" value="Unassembled WGS sequence"/>
</dbReference>
<name>A0ABW8AJW4_9ACTN</name>
<keyword evidence="3" id="KW-1185">Reference proteome</keyword>
<accession>A0ABW8AJW4</accession>
<dbReference type="InterPro" id="IPR010093">
    <property type="entry name" value="SinI_DNA-bd"/>
</dbReference>
<proteinExistence type="predicted"/>